<dbReference type="SUPFAM" id="SSF47781">
    <property type="entry name" value="RuvA domain 2-like"/>
    <property type="match status" value="1"/>
</dbReference>
<organism evidence="2 3">
    <name type="scientific">Candidatus Alloenteromonas pullistercoris</name>
    <dbReference type="NCBI Taxonomy" id="2840785"/>
    <lineage>
        <taxon>Bacteria</taxon>
        <taxon>Bacillati</taxon>
        <taxon>Bacillota</taxon>
        <taxon>Bacillota incertae sedis</taxon>
        <taxon>Candidatus Alloenteromonas</taxon>
    </lineage>
</organism>
<evidence type="ECO:0000313" key="2">
    <source>
        <dbReference type="EMBL" id="MBO8426790.1"/>
    </source>
</evidence>
<comment type="caution">
    <text evidence="2">The sequence shown here is derived from an EMBL/GenBank/DDBJ whole genome shotgun (WGS) entry which is preliminary data.</text>
</comment>
<sequence>MKTIIIVIALTLVGLTAFGFVNQVITQPMIDPAGSLEQGDMRQVAISGEVIQPGTYAVSEYATLGDLVEAAEGLTGNADRLAFDLEYVLKGDEYYIAPLYDHSDVCATTPIVKTNINEADAEELKEVAGFNKTVAAEIVSYRASNPFGAIEELLDVTGIGPATFASTRDKVTIK</sequence>
<dbReference type="Proteomes" id="UP000823634">
    <property type="component" value="Unassembled WGS sequence"/>
</dbReference>
<dbReference type="GO" id="GO:0015628">
    <property type="term" value="P:protein secretion by the type II secretion system"/>
    <property type="evidence" value="ECO:0007669"/>
    <property type="project" value="TreeGrafter"/>
</dbReference>
<dbReference type="InterPro" id="IPR010994">
    <property type="entry name" value="RuvA_2-like"/>
</dbReference>
<reference evidence="2" key="2">
    <citation type="journal article" date="2021" name="PeerJ">
        <title>Extensive microbial diversity within the chicken gut microbiome revealed by metagenomics and culture.</title>
        <authorList>
            <person name="Gilroy R."/>
            <person name="Ravi A."/>
            <person name="Getino M."/>
            <person name="Pursley I."/>
            <person name="Horton D.L."/>
            <person name="Alikhan N.F."/>
            <person name="Baker D."/>
            <person name="Gharbi K."/>
            <person name="Hall N."/>
            <person name="Watson M."/>
            <person name="Adriaenssens E.M."/>
            <person name="Foster-Nyarko E."/>
            <person name="Jarju S."/>
            <person name="Secka A."/>
            <person name="Antonio M."/>
            <person name="Oren A."/>
            <person name="Chaudhuri R.R."/>
            <person name="La Ragione R."/>
            <person name="Hildebrand F."/>
            <person name="Pallen M.J."/>
        </authorList>
    </citation>
    <scope>NUCLEOTIDE SEQUENCE</scope>
    <source>
        <strain evidence="2">17113</strain>
    </source>
</reference>
<protein>
    <submittedName>
        <fullName evidence="2">Helix-hairpin-helix domain-containing protein</fullName>
    </submittedName>
</protein>
<dbReference type="GO" id="GO:0015627">
    <property type="term" value="C:type II protein secretion system complex"/>
    <property type="evidence" value="ECO:0007669"/>
    <property type="project" value="TreeGrafter"/>
</dbReference>
<proteinExistence type="predicted"/>
<dbReference type="EMBL" id="JADINA010000036">
    <property type="protein sequence ID" value="MBO8426790.1"/>
    <property type="molecule type" value="Genomic_DNA"/>
</dbReference>
<dbReference type="InterPro" id="IPR051675">
    <property type="entry name" value="Endo/Exo/Phosphatase_dom_1"/>
</dbReference>
<dbReference type="InterPro" id="IPR019554">
    <property type="entry name" value="Soluble_ligand-bd"/>
</dbReference>
<dbReference type="Pfam" id="PF10531">
    <property type="entry name" value="SLBB"/>
    <property type="match status" value="1"/>
</dbReference>
<accession>A0A9D9DIG4</accession>
<feature type="domain" description="Soluble ligand binding" evidence="1">
    <location>
        <begin position="44"/>
        <end position="83"/>
    </location>
</feature>
<reference evidence="2" key="1">
    <citation type="submission" date="2020-10" db="EMBL/GenBank/DDBJ databases">
        <authorList>
            <person name="Gilroy R."/>
        </authorList>
    </citation>
    <scope>NUCLEOTIDE SEQUENCE</scope>
    <source>
        <strain evidence="2">17113</strain>
    </source>
</reference>
<dbReference type="AlphaFoldDB" id="A0A9D9DIG4"/>
<dbReference type="PANTHER" id="PTHR21180">
    <property type="entry name" value="ENDONUCLEASE/EXONUCLEASE/PHOSPHATASE FAMILY DOMAIN-CONTAINING PROTEIN 1"/>
    <property type="match status" value="1"/>
</dbReference>
<evidence type="ECO:0000259" key="1">
    <source>
        <dbReference type="Pfam" id="PF10531"/>
    </source>
</evidence>
<dbReference type="Gene3D" id="1.10.150.280">
    <property type="entry name" value="AF1531-like domain"/>
    <property type="match status" value="1"/>
</dbReference>
<gene>
    <name evidence="2" type="ORF">IAC61_05725</name>
</gene>
<dbReference type="PANTHER" id="PTHR21180:SF32">
    <property type="entry name" value="ENDONUCLEASE_EXONUCLEASE_PHOSPHATASE FAMILY DOMAIN-CONTAINING PROTEIN 1"/>
    <property type="match status" value="1"/>
</dbReference>
<dbReference type="Pfam" id="PF12836">
    <property type="entry name" value="HHH_3"/>
    <property type="match status" value="1"/>
</dbReference>
<evidence type="ECO:0000313" key="3">
    <source>
        <dbReference type="Proteomes" id="UP000823634"/>
    </source>
</evidence>
<name>A0A9D9DIG4_9FIRM</name>
<dbReference type="Gene3D" id="3.10.560.10">
    <property type="entry name" value="Outer membrane lipoprotein wza domain like"/>
    <property type="match status" value="1"/>
</dbReference>